<evidence type="ECO:0000313" key="1">
    <source>
        <dbReference type="EMBL" id="NME99552.1"/>
    </source>
</evidence>
<proteinExistence type="predicted"/>
<sequence length="115" mass="13031">MAYTSYIKKTKQRLLVVPAPPTEKNPISTIGVCTYFSGNPTNETFELTITLSEIVVSALGVKEEDAKKQIRDFIQSEYTWNMEAYKNLTFAKSLNRDKGVLQFGIITDVEESEEQ</sequence>
<dbReference type="Proteomes" id="UP000561326">
    <property type="component" value="Unassembled WGS sequence"/>
</dbReference>
<organism evidence="1 2">
    <name type="scientific">Aneurinibacillus aneurinilyticus</name>
    <name type="common">Bacillus aneurinolyticus</name>
    <dbReference type="NCBI Taxonomy" id="1391"/>
    <lineage>
        <taxon>Bacteria</taxon>
        <taxon>Bacillati</taxon>
        <taxon>Bacillota</taxon>
        <taxon>Bacilli</taxon>
        <taxon>Bacillales</taxon>
        <taxon>Paenibacillaceae</taxon>
        <taxon>Aneurinibacillus group</taxon>
        <taxon>Aneurinibacillus</taxon>
    </lineage>
</organism>
<reference evidence="1 2" key="1">
    <citation type="submission" date="2020-04" db="EMBL/GenBank/DDBJ databases">
        <authorList>
            <person name="Hitch T.C.A."/>
            <person name="Wylensek D."/>
            <person name="Clavel T."/>
        </authorList>
    </citation>
    <scope>NUCLEOTIDE SEQUENCE [LARGE SCALE GENOMIC DNA]</scope>
    <source>
        <strain evidence="1 2">WB01_D5_05</strain>
    </source>
</reference>
<name>A0A848D0V6_ANEAE</name>
<dbReference type="AlphaFoldDB" id="A0A848D0V6"/>
<accession>A0A848D0V6</accession>
<comment type="caution">
    <text evidence="1">The sequence shown here is derived from an EMBL/GenBank/DDBJ whole genome shotgun (WGS) entry which is preliminary data.</text>
</comment>
<dbReference type="EMBL" id="JABAGO010000030">
    <property type="protein sequence ID" value="NME99552.1"/>
    <property type="molecule type" value="Genomic_DNA"/>
</dbReference>
<evidence type="ECO:0000313" key="2">
    <source>
        <dbReference type="Proteomes" id="UP000561326"/>
    </source>
</evidence>
<protein>
    <submittedName>
        <fullName evidence="1">Uncharacterized protein</fullName>
    </submittedName>
</protein>
<gene>
    <name evidence="1" type="ORF">HF838_15030</name>
</gene>
<dbReference type="RefSeq" id="WP_168975671.1">
    <property type="nucleotide sequence ID" value="NZ_JABAGO010000030.1"/>
</dbReference>